<sequence>MKRLMVAFSLIFFVIGLFVVFSYYQNNTIEKAVKNQEDLEGWGLIEKVPFADGVVAIAEDQGLLGSAYFEKSLLGWKRVASSQHVPLQEEGMRNDSFAFFVLNGQTFLWGDVPHDSNVAEVSFSQDGRSYSTTATSSVWHISLPFEINGFDPEQFAVTTSSGEEVSYPFNGE</sequence>
<proteinExistence type="predicted"/>
<name>A0A1Q2KV11_9BACL</name>
<organism evidence="1 2">
    <name type="scientific">Planococcus lenghuensis</name>
    <dbReference type="NCBI Taxonomy" id="2213202"/>
    <lineage>
        <taxon>Bacteria</taxon>
        <taxon>Bacillati</taxon>
        <taxon>Bacillota</taxon>
        <taxon>Bacilli</taxon>
        <taxon>Bacillales</taxon>
        <taxon>Caryophanaceae</taxon>
        <taxon>Planococcus</taxon>
    </lineage>
</organism>
<dbReference type="RefSeq" id="WP_077587926.1">
    <property type="nucleotide sequence ID" value="NZ_CP019640.1"/>
</dbReference>
<evidence type="ECO:0000313" key="2">
    <source>
        <dbReference type="Proteomes" id="UP000188184"/>
    </source>
</evidence>
<reference evidence="1 2" key="1">
    <citation type="submission" date="2017-02" db="EMBL/GenBank/DDBJ databases">
        <title>The complete genomic sequence of a novel cold adapted crude oil-degrading bacterium Planococcus qaidamina Y42.</title>
        <authorList>
            <person name="Yang R."/>
        </authorList>
    </citation>
    <scope>NUCLEOTIDE SEQUENCE [LARGE SCALE GENOMIC DNA]</scope>
    <source>
        <strain evidence="1 2">Y42</strain>
    </source>
</reference>
<dbReference type="KEGG" id="pmar:B0X71_02235"/>
<dbReference type="AlphaFoldDB" id="A0A1Q2KV11"/>
<evidence type="ECO:0000313" key="1">
    <source>
        <dbReference type="EMBL" id="AQQ52055.1"/>
    </source>
</evidence>
<dbReference type="Proteomes" id="UP000188184">
    <property type="component" value="Chromosome"/>
</dbReference>
<protein>
    <submittedName>
        <fullName evidence="1">Uncharacterized protein</fullName>
    </submittedName>
</protein>
<keyword evidence="2" id="KW-1185">Reference proteome</keyword>
<gene>
    <name evidence="1" type="ORF">B0X71_02235</name>
</gene>
<dbReference type="EMBL" id="CP019640">
    <property type="protein sequence ID" value="AQQ52055.1"/>
    <property type="molecule type" value="Genomic_DNA"/>
</dbReference>
<accession>A0A1Q2KV11</accession>